<comment type="caution">
    <text evidence="4">The sequence shown here is derived from an EMBL/GenBank/DDBJ whole genome shotgun (WGS) entry which is preliminary data.</text>
</comment>
<keyword evidence="2" id="KW-0808">Transferase</keyword>
<dbReference type="Proteomes" id="UP000554482">
    <property type="component" value="Unassembled WGS sequence"/>
</dbReference>
<accession>A0A7J6UTE3</accession>
<dbReference type="Pfam" id="PF02458">
    <property type="entry name" value="Transferase"/>
    <property type="match status" value="1"/>
</dbReference>
<keyword evidence="5" id="KW-1185">Reference proteome</keyword>
<dbReference type="AlphaFoldDB" id="A0A7J6UTE3"/>
<dbReference type="GO" id="GO:0016746">
    <property type="term" value="F:acyltransferase activity"/>
    <property type="evidence" value="ECO:0007669"/>
    <property type="project" value="UniProtKB-KW"/>
</dbReference>
<name>A0A7J6UTE3_THATH</name>
<evidence type="ECO:0000256" key="3">
    <source>
        <dbReference type="ARBA" id="ARBA00023315"/>
    </source>
</evidence>
<keyword evidence="3" id="KW-0012">Acyltransferase</keyword>
<evidence type="ECO:0000313" key="4">
    <source>
        <dbReference type="EMBL" id="KAF5175708.1"/>
    </source>
</evidence>
<gene>
    <name evidence="4" type="ORF">FRX31_034705</name>
</gene>
<dbReference type="EMBL" id="JABWDY010043682">
    <property type="protein sequence ID" value="KAF5175708.1"/>
    <property type="molecule type" value="Genomic_DNA"/>
</dbReference>
<dbReference type="Gene3D" id="3.30.559.10">
    <property type="entry name" value="Chloramphenicol acetyltransferase-like domain"/>
    <property type="match status" value="1"/>
</dbReference>
<evidence type="ECO:0000256" key="2">
    <source>
        <dbReference type="ARBA" id="ARBA00022679"/>
    </source>
</evidence>
<comment type="similarity">
    <text evidence="1">Belongs to the plant acyltransferase family.</text>
</comment>
<dbReference type="PANTHER" id="PTHR31623">
    <property type="entry name" value="F21J9.9"/>
    <property type="match status" value="1"/>
</dbReference>
<evidence type="ECO:0000313" key="5">
    <source>
        <dbReference type="Proteomes" id="UP000554482"/>
    </source>
</evidence>
<dbReference type="OrthoDB" id="1932220at2759"/>
<protein>
    <submittedName>
        <fullName evidence="4">Vinorine synthase-like</fullName>
    </submittedName>
</protein>
<evidence type="ECO:0000256" key="1">
    <source>
        <dbReference type="ARBA" id="ARBA00009861"/>
    </source>
</evidence>
<proteinExistence type="inferred from homology"/>
<organism evidence="4 5">
    <name type="scientific">Thalictrum thalictroides</name>
    <name type="common">Rue-anemone</name>
    <name type="synonym">Anemone thalictroides</name>
    <dbReference type="NCBI Taxonomy" id="46969"/>
    <lineage>
        <taxon>Eukaryota</taxon>
        <taxon>Viridiplantae</taxon>
        <taxon>Streptophyta</taxon>
        <taxon>Embryophyta</taxon>
        <taxon>Tracheophyta</taxon>
        <taxon>Spermatophyta</taxon>
        <taxon>Magnoliopsida</taxon>
        <taxon>Ranunculales</taxon>
        <taxon>Ranunculaceae</taxon>
        <taxon>Thalictroideae</taxon>
        <taxon>Thalictrum</taxon>
    </lineage>
</organism>
<reference evidence="4 5" key="1">
    <citation type="submission" date="2020-06" db="EMBL/GenBank/DDBJ databases">
        <title>Transcriptomic and genomic resources for Thalictrum thalictroides and T. hernandezii: Facilitating candidate gene discovery in an emerging model plant lineage.</title>
        <authorList>
            <person name="Arias T."/>
            <person name="Riano-Pachon D.M."/>
            <person name="Di Stilio V.S."/>
        </authorList>
    </citation>
    <scope>NUCLEOTIDE SEQUENCE [LARGE SCALE GENOMIC DNA]</scope>
    <source>
        <strain evidence="5">cv. WT478/WT964</strain>
        <tissue evidence="4">Leaves</tissue>
    </source>
</reference>
<dbReference type="PANTHER" id="PTHR31623:SF17">
    <property type="entry name" value="F21J9.9"/>
    <property type="match status" value="1"/>
</dbReference>
<sequence>MSFYETDFGWGNPVWASSASLATKNGILLMDTKCGKGIEAWVSLNEEDMSRFECDLDLLSFTSTN</sequence>
<dbReference type="InterPro" id="IPR023213">
    <property type="entry name" value="CAT-like_dom_sf"/>
</dbReference>